<dbReference type="Pfam" id="PF04542">
    <property type="entry name" value="Sigma70_r2"/>
    <property type="match status" value="1"/>
</dbReference>
<sequence>MARRATMRQDTEMNPPVSARRPRVVRGDEEEEADSQGHVDASEPGGERRSSESGRAEGLDTIKSYLREVRKSTLLNFKQEQALGKRVMAGDEAARQEMIEANLRLVISIGKRYMNRGFPFADIVEEGNLGLIKAVEKFNYKRGFRFSTYASWWIRQFIERAIINQGKLVRLPVHVVERLNRYLAKVEQLVHEHGREPLAEEVAAKLKISVAEVDDLKQLVRTTCSLDSPISDRQDTFLRDVIEDPLCLTPADTAEGVMRRAELMAWVNELPEKEHTVILARFGLDGAESRTLEEIGQEMGLTRERVRQIESAALARLRGIIERKTMKRADLL</sequence>
<feature type="compositionally biased region" description="Basic and acidic residues" evidence="6">
    <location>
        <begin position="35"/>
        <end position="56"/>
    </location>
</feature>
<keyword evidence="4 5" id="KW-0804">Transcription</keyword>
<evidence type="ECO:0000256" key="4">
    <source>
        <dbReference type="ARBA" id="ARBA00023163"/>
    </source>
</evidence>
<keyword evidence="1 5" id="KW-0805">Transcription regulation</keyword>
<gene>
    <name evidence="9" type="ORF">NSPZN2_10049</name>
</gene>
<dbReference type="Proteomes" id="UP000675880">
    <property type="component" value="Unassembled WGS sequence"/>
</dbReference>
<feature type="region of interest" description="Disordered" evidence="6">
    <location>
        <begin position="1"/>
        <end position="56"/>
    </location>
</feature>
<dbReference type="PROSITE" id="PS00715">
    <property type="entry name" value="SIGMA70_1"/>
    <property type="match status" value="1"/>
</dbReference>
<feature type="domain" description="RNA polymerase sigma-70" evidence="8">
    <location>
        <begin position="291"/>
        <end position="317"/>
    </location>
</feature>
<keyword evidence="2 5" id="KW-0731">Sigma factor</keyword>
<name>A0ABN7KDR8_9BACT</name>
<dbReference type="CDD" id="cd06171">
    <property type="entry name" value="Sigma70_r4"/>
    <property type="match status" value="1"/>
</dbReference>
<dbReference type="SUPFAM" id="SSF88946">
    <property type="entry name" value="Sigma2 domain of RNA polymerase sigma factors"/>
    <property type="match status" value="1"/>
</dbReference>
<comment type="caution">
    <text evidence="9">The sequence shown here is derived from an EMBL/GenBank/DDBJ whole genome shotgun (WGS) entry which is preliminary data.</text>
</comment>
<dbReference type="Pfam" id="PF04545">
    <property type="entry name" value="Sigma70_r4"/>
    <property type="match status" value="1"/>
</dbReference>
<dbReference type="InterPro" id="IPR007624">
    <property type="entry name" value="RNA_pol_sigma70_r3"/>
</dbReference>
<dbReference type="InterPro" id="IPR050239">
    <property type="entry name" value="Sigma-70_RNA_pol_init_factors"/>
</dbReference>
<proteinExistence type="inferred from homology"/>
<dbReference type="PROSITE" id="PS00716">
    <property type="entry name" value="SIGMA70_2"/>
    <property type="match status" value="1"/>
</dbReference>
<dbReference type="InterPro" id="IPR014284">
    <property type="entry name" value="RNA_pol_sigma-70_dom"/>
</dbReference>
<dbReference type="InterPro" id="IPR007630">
    <property type="entry name" value="RNA_pol_sigma70_r4"/>
</dbReference>
<keyword evidence="10" id="KW-1185">Reference proteome</keyword>
<evidence type="ECO:0000256" key="3">
    <source>
        <dbReference type="ARBA" id="ARBA00023125"/>
    </source>
</evidence>
<evidence type="ECO:0000256" key="1">
    <source>
        <dbReference type="ARBA" id="ARBA00023015"/>
    </source>
</evidence>
<dbReference type="Gene3D" id="1.10.601.10">
    <property type="entry name" value="RNA Polymerase Primary Sigma Factor"/>
    <property type="match status" value="1"/>
</dbReference>
<dbReference type="InterPro" id="IPR009042">
    <property type="entry name" value="RNA_pol_sigma70_r1_2"/>
</dbReference>
<evidence type="ECO:0000313" key="9">
    <source>
        <dbReference type="EMBL" id="CAE6687570.1"/>
    </source>
</evidence>
<dbReference type="EMBL" id="CAJNBJ010000001">
    <property type="protein sequence ID" value="CAE6687570.1"/>
    <property type="molecule type" value="Genomic_DNA"/>
</dbReference>
<accession>A0ABN7KDR8</accession>
<dbReference type="InterPro" id="IPR013325">
    <property type="entry name" value="RNA_pol_sigma_r2"/>
</dbReference>
<dbReference type="Pfam" id="PF00140">
    <property type="entry name" value="Sigma70_r1_2"/>
    <property type="match status" value="1"/>
</dbReference>
<dbReference type="Gene3D" id="1.10.10.10">
    <property type="entry name" value="Winged helix-like DNA-binding domain superfamily/Winged helix DNA-binding domain"/>
    <property type="match status" value="2"/>
</dbReference>
<evidence type="ECO:0000256" key="5">
    <source>
        <dbReference type="RuleBase" id="RU362124"/>
    </source>
</evidence>
<evidence type="ECO:0000313" key="10">
    <source>
        <dbReference type="Proteomes" id="UP000675880"/>
    </source>
</evidence>
<comment type="similarity">
    <text evidence="5">Belongs to the sigma-70 factor family.</text>
</comment>
<evidence type="ECO:0000259" key="8">
    <source>
        <dbReference type="PROSITE" id="PS00716"/>
    </source>
</evidence>
<dbReference type="RefSeq" id="WP_213040001.1">
    <property type="nucleotide sequence ID" value="NZ_CAJNBJ010000001.1"/>
</dbReference>
<evidence type="ECO:0000256" key="2">
    <source>
        <dbReference type="ARBA" id="ARBA00023082"/>
    </source>
</evidence>
<dbReference type="PANTHER" id="PTHR30603:SF67">
    <property type="entry name" value="RNA POLYMERASE SIGMA FACTOR RPOS"/>
    <property type="match status" value="1"/>
</dbReference>
<dbReference type="PANTHER" id="PTHR30603">
    <property type="entry name" value="RNA POLYMERASE SIGMA FACTOR RPO"/>
    <property type="match status" value="1"/>
</dbReference>
<dbReference type="InterPro" id="IPR000943">
    <property type="entry name" value="RNA_pol_sigma70"/>
</dbReference>
<keyword evidence="3 5" id="KW-0238">DNA-binding</keyword>
<dbReference type="NCBIfam" id="TIGR02937">
    <property type="entry name" value="sigma70-ECF"/>
    <property type="match status" value="1"/>
</dbReference>
<dbReference type="InterPro" id="IPR036388">
    <property type="entry name" value="WH-like_DNA-bd_sf"/>
</dbReference>
<feature type="domain" description="RNA polymerase sigma-70" evidence="7">
    <location>
        <begin position="122"/>
        <end position="135"/>
    </location>
</feature>
<dbReference type="SUPFAM" id="SSF88659">
    <property type="entry name" value="Sigma3 and sigma4 domains of RNA polymerase sigma factors"/>
    <property type="match status" value="2"/>
</dbReference>
<dbReference type="InterPro" id="IPR007627">
    <property type="entry name" value="RNA_pol_sigma70_r2"/>
</dbReference>
<evidence type="ECO:0000256" key="6">
    <source>
        <dbReference type="SAM" id="MobiDB-lite"/>
    </source>
</evidence>
<protein>
    <recommendedName>
        <fullName evidence="5">RNA polymerase sigma factor</fullName>
    </recommendedName>
</protein>
<evidence type="ECO:0000259" key="7">
    <source>
        <dbReference type="PROSITE" id="PS00715"/>
    </source>
</evidence>
<dbReference type="Pfam" id="PF04539">
    <property type="entry name" value="Sigma70_r3"/>
    <property type="match status" value="1"/>
</dbReference>
<comment type="function">
    <text evidence="5">Sigma factors are initiation factors that promote the attachment of RNA polymerase to specific initiation sites and are then released.</text>
</comment>
<reference evidence="9 10" key="1">
    <citation type="submission" date="2021-02" db="EMBL/GenBank/DDBJ databases">
        <authorList>
            <person name="Han P."/>
        </authorList>
    </citation>
    <scope>NUCLEOTIDE SEQUENCE [LARGE SCALE GENOMIC DNA]</scope>
    <source>
        <strain evidence="9">Candidatus Nitrospira sp. ZN2</strain>
    </source>
</reference>
<dbReference type="PRINTS" id="PR00046">
    <property type="entry name" value="SIGMA70FCT"/>
</dbReference>
<organism evidence="9 10">
    <name type="scientific">Nitrospira defluvii</name>
    <dbReference type="NCBI Taxonomy" id="330214"/>
    <lineage>
        <taxon>Bacteria</taxon>
        <taxon>Pseudomonadati</taxon>
        <taxon>Nitrospirota</taxon>
        <taxon>Nitrospiria</taxon>
        <taxon>Nitrospirales</taxon>
        <taxon>Nitrospiraceae</taxon>
        <taxon>Nitrospira</taxon>
    </lineage>
</organism>
<dbReference type="InterPro" id="IPR013324">
    <property type="entry name" value="RNA_pol_sigma_r3/r4-like"/>
</dbReference>